<organism evidence="1 2">
    <name type="scientific">Phormidesmis priestleyi ULC007</name>
    <dbReference type="NCBI Taxonomy" id="1920490"/>
    <lineage>
        <taxon>Bacteria</taxon>
        <taxon>Bacillati</taxon>
        <taxon>Cyanobacteriota</taxon>
        <taxon>Cyanophyceae</taxon>
        <taxon>Leptolyngbyales</taxon>
        <taxon>Leptolyngbyaceae</taxon>
        <taxon>Phormidesmis</taxon>
    </lineage>
</organism>
<reference evidence="1 2" key="2">
    <citation type="submission" date="2018-03" db="EMBL/GenBank/DDBJ databases">
        <title>The ancient ancestry and fast evolution of plastids.</title>
        <authorList>
            <person name="Moore K.R."/>
            <person name="Magnabosco C."/>
            <person name="Momper L."/>
            <person name="Gold D.A."/>
            <person name="Bosak T."/>
            <person name="Fournier G.P."/>
        </authorList>
    </citation>
    <scope>NUCLEOTIDE SEQUENCE [LARGE SCALE GENOMIC DNA]</scope>
    <source>
        <strain evidence="1 2">ULC007</strain>
    </source>
</reference>
<gene>
    <name evidence="1" type="ORF">C7B65_17850</name>
</gene>
<dbReference type="RefSeq" id="WP_073073085.1">
    <property type="nucleotide sequence ID" value="NZ_MPPI01000020.1"/>
</dbReference>
<dbReference type="InterPro" id="IPR049891">
    <property type="entry name" value="CTB"/>
</dbReference>
<accession>A0A2T1DBD6</accession>
<name>A0A2T1DBD6_9CYAN</name>
<dbReference type="AlphaFoldDB" id="A0A2T1DBD6"/>
<dbReference type="Proteomes" id="UP000238634">
    <property type="component" value="Unassembled WGS sequence"/>
</dbReference>
<dbReference type="STRING" id="1920490.GCA_001895925_00543"/>
<dbReference type="OrthoDB" id="574609at2"/>
<sequence length="72" mass="7312">MIISELSYLEVATEASDLEGGLDLSITGTQFAQELSVMQTGSSSGPGGSTSFANAQHVKIDTSSFSAIVLGA</sequence>
<comment type="caution">
    <text evidence="1">The sequence shown here is derived from an EMBL/GenBank/DDBJ whole genome shotgun (WGS) entry which is preliminary data.</text>
</comment>
<keyword evidence="2" id="KW-1185">Reference proteome</keyword>
<evidence type="ECO:0000313" key="2">
    <source>
        <dbReference type="Proteomes" id="UP000238634"/>
    </source>
</evidence>
<proteinExistence type="predicted"/>
<reference evidence="1 2" key="1">
    <citation type="submission" date="2018-02" db="EMBL/GenBank/DDBJ databases">
        <authorList>
            <person name="Cohen D.B."/>
            <person name="Kent A.D."/>
        </authorList>
    </citation>
    <scope>NUCLEOTIDE SEQUENCE [LARGE SCALE GENOMIC DNA]</scope>
    <source>
        <strain evidence="1 2">ULC007</strain>
    </source>
</reference>
<protein>
    <submittedName>
        <fullName evidence="1">Uncharacterized protein</fullName>
    </submittedName>
</protein>
<evidence type="ECO:0000313" key="1">
    <source>
        <dbReference type="EMBL" id="PSB17767.1"/>
    </source>
</evidence>
<dbReference type="NCBIfam" id="NF038167">
    <property type="entry name" value="cyan_ocin_like"/>
    <property type="match status" value="1"/>
</dbReference>
<dbReference type="EMBL" id="PVWG01000024">
    <property type="protein sequence ID" value="PSB17767.1"/>
    <property type="molecule type" value="Genomic_DNA"/>
</dbReference>